<feature type="domain" description="Phosphoribosyltransferase" evidence="12">
    <location>
        <begin position="53"/>
        <end position="153"/>
    </location>
</feature>
<dbReference type="PANTHER" id="PTHR32315">
    <property type="entry name" value="ADENINE PHOSPHORIBOSYLTRANSFERASE"/>
    <property type="match status" value="1"/>
</dbReference>
<dbReference type="GO" id="GO:0016208">
    <property type="term" value="F:AMP binding"/>
    <property type="evidence" value="ECO:0007669"/>
    <property type="project" value="TreeGrafter"/>
</dbReference>
<dbReference type="GO" id="GO:0003999">
    <property type="term" value="F:adenine phosphoribosyltransferase activity"/>
    <property type="evidence" value="ECO:0007669"/>
    <property type="project" value="UniProtKB-UniRule"/>
</dbReference>
<evidence type="ECO:0000256" key="5">
    <source>
        <dbReference type="ARBA" id="ARBA00008391"/>
    </source>
</evidence>
<protein>
    <recommendedName>
        <fullName evidence="6 11">Adenine phosphoribosyltransferase</fullName>
        <shortName evidence="11">APRT</shortName>
        <ecNumber evidence="6 11">2.4.2.7</ecNumber>
    </recommendedName>
</protein>
<sequence>MANASLDRALGLVREVPDFPEPGVLFRDLSPVLADADAFRAVTDALVAALPPGIDTVVAIEARGFLFGAAMAVTAGLGLVAVRKPGKLPAVADRVTYALEYGTATLELPADTLAPGARVVVVDDVLATGGTVEATAGLVARAGAHTDAVAVVIELAGLNGRSRLPGGAPVTALLTV</sequence>
<evidence type="ECO:0000256" key="8">
    <source>
        <dbReference type="ARBA" id="ARBA00022676"/>
    </source>
</evidence>
<accession>W7IVM9</accession>
<name>W7IVM9_9PSEU</name>
<dbReference type="GO" id="GO:0006166">
    <property type="term" value="P:purine ribonucleoside salvage"/>
    <property type="evidence" value="ECO:0007669"/>
    <property type="project" value="UniProtKB-KW"/>
</dbReference>
<dbReference type="InterPro" id="IPR029057">
    <property type="entry name" value="PRTase-like"/>
</dbReference>
<evidence type="ECO:0000256" key="1">
    <source>
        <dbReference type="ARBA" id="ARBA00000868"/>
    </source>
</evidence>
<dbReference type="EMBL" id="AYXG01000263">
    <property type="protein sequence ID" value="EWC58059.1"/>
    <property type="molecule type" value="Genomic_DNA"/>
</dbReference>
<evidence type="ECO:0000259" key="12">
    <source>
        <dbReference type="Pfam" id="PF00156"/>
    </source>
</evidence>
<evidence type="ECO:0000256" key="9">
    <source>
        <dbReference type="ARBA" id="ARBA00022679"/>
    </source>
</evidence>
<keyword evidence="14" id="KW-1185">Reference proteome</keyword>
<dbReference type="SUPFAM" id="SSF53271">
    <property type="entry name" value="PRTase-like"/>
    <property type="match status" value="1"/>
</dbReference>
<comment type="similarity">
    <text evidence="5 11">Belongs to the purine/pyrimidine phosphoribosyltransferase family.</text>
</comment>
<comment type="caution">
    <text evidence="13">The sequence shown here is derived from an EMBL/GenBank/DDBJ whole genome shotgun (WGS) entry which is preliminary data.</text>
</comment>
<dbReference type="NCBIfam" id="NF002636">
    <property type="entry name" value="PRK02304.1-5"/>
    <property type="match status" value="1"/>
</dbReference>
<dbReference type="STRING" id="909613.UO65_6670"/>
<dbReference type="EC" id="2.4.2.7" evidence="6 11"/>
<dbReference type="GO" id="GO:0002055">
    <property type="term" value="F:adenine binding"/>
    <property type="evidence" value="ECO:0007669"/>
    <property type="project" value="TreeGrafter"/>
</dbReference>
<evidence type="ECO:0000256" key="11">
    <source>
        <dbReference type="HAMAP-Rule" id="MF_00004"/>
    </source>
</evidence>
<dbReference type="Proteomes" id="UP000019277">
    <property type="component" value="Unassembled WGS sequence"/>
</dbReference>
<keyword evidence="9 11" id="KW-0808">Transferase</keyword>
<gene>
    <name evidence="11" type="primary">apt</name>
    <name evidence="13" type="ORF">UO65_6670</name>
</gene>
<dbReference type="UniPathway" id="UPA00588">
    <property type="reaction ID" value="UER00646"/>
</dbReference>
<dbReference type="CDD" id="cd06223">
    <property type="entry name" value="PRTases_typeI"/>
    <property type="match status" value="1"/>
</dbReference>
<dbReference type="eggNOG" id="COG0503">
    <property type="taxonomic scope" value="Bacteria"/>
</dbReference>
<evidence type="ECO:0000256" key="7">
    <source>
        <dbReference type="ARBA" id="ARBA00022490"/>
    </source>
</evidence>
<comment type="function">
    <text evidence="2 11">Catalyzes a salvage reaction resulting in the formation of AMP, that is energically less costly than de novo synthesis.</text>
</comment>
<keyword evidence="10 11" id="KW-0660">Purine salvage</keyword>
<dbReference type="GO" id="GO:0005737">
    <property type="term" value="C:cytoplasm"/>
    <property type="evidence" value="ECO:0007669"/>
    <property type="project" value="UniProtKB-SubCell"/>
</dbReference>
<comment type="catalytic activity">
    <reaction evidence="1 11">
        <text>AMP + diphosphate = 5-phospho-alpha-D-ribose 1-diphosphate + adenine</text>
        <dbReference type="Rhea" id="RHEA:16609"/>
        <dbReference type="ChEBI" id="CHEBI:16708"/>
        <dbReference type="ChEBI" id="CHEBI:33019"/>
        <dbReference type="ChEBI" id="CHEBI:58017"/>
        <dbReference type="ChEBI" id="CHEBI:456215"/>
        <dbReference type="EC" id="2.4.2.7"/>
    </reaction>
</comment>
<dbReference type="RefSeq" id="WP_084176461.1">
    <property type="nucleotide sequence ID" value="NZ_AYXG01000263.1"/>
</dbReference>
<dbReference type="GO" id="GO:0044209">
    <property type="term" value="P:AMP salvage"/>
    <property type="evidence" value="ECO:0007669"/>
    <property type="project" value="UniProtKB-UniRule"/>
</dbReference>
<evidence type="ECO:0000256" key="6">
    <source>
        <dbReference type="ARBA" id="ARBA00011893"/>
    </source>
</evidence>
<dbReference type="InterPro" id="IPR005764">
    <property type="entry name" value="Ade_phspho_trans"/>
</dbReference>
<keyword evidence="8 11" id="KW-0328">Glycosyltransferase</keyword>
<dbReference type="FunFam" id="3.40.50.2020:FF:000021">
    <property type="entry name" value="Adenine phosphoribosyltransferase"/>
    <property type="match status" value="1"/>
</dbReference>
<dbReference type="Gene3D" id="3.40.50.2020">
    <property type="match status" value="1"/>
</dbReference>
<evidence type="ECO:0000256" key="4">
    <source>
        <dbReference type="ARBA" id="ARBA00004659"/>
    </source>
</evidence>
<dbReference type="PATRIC" id="fig|909613.9.peg.6664"/>
<evidence type="ECO:0000313" key="14">
    <source>
        <dbReference type="Proteomes" id="UP000019277"/>
    </source>
</evidence>
<reference evidence="13 14" key="1">
    <citation type="journal article" date="2014" name="Genome Announc.">
        <title>Draft Genome Sequence of the Antitrypanosomally Active Sponge-Associated Bacterium Actinokineospora sp. Strain EG49.</title>
        <authorList>
            <person name="Harjes J."/>
            <person name="Ryu T."/>
            <person name="Abdelmohsen U.R."/>
            <person name="Moitinho-Silva L."/>
            <person name="Horn H."/>
            <person name="Ravasi T."/>
            <person name="Hentschel U."/>
        </authorList>
    </citation>
    <scope>NUCLEOTIDE SEQUENCE [LARGE SCALE GENOMIC DNA]</scope>
    <source>
        <strain evidence="13 14">EG49</strain>
    </source>
</reference>
<evidence type="ECO:0000256" key="10">
    <source>
        <dbReference type="ARBA" id="ARBA00022726"/>
    </source>
</evidence>
<comment type="pathway">
    <text evidence="4 11">Purine metabolism; AMP biosynthesis via salvage pathway; AMP from adenine: step 1/1.</text>
</comment>
<evidence type="ECO:0000256" key="2">
    <source>
        <dbReference type="ARBA" id="ARBA00003968"/>
    </source>
</evidence>
<dbReference type="AlphaFoldDB" id="W7IVM9"/>
<dbReference type="NCBIfam" id="NF002634">
    <property type="entry name" value="PRK02304.1-3"/>
    <property type="match status" value="1"/>
</dbReference>
<keyword evidence="7 11" id="KW-0963">Cytoplasm</keyword>
<dbReference type="PANTHER" id="PTHR32315:SF3">
    <property type="entry name" value="ADENINE PHOSPHORIBOSYLTRANSFERASE"/>
    <property type="match status" value="1"/>
</dbReference>
<dbReference type="InterPro" id="IPR000836">
    <property type="entry name" value="PRTase_dom"/>
</dbReference>
<dbReference type="GO" id="GO:0006168">
    <property type="term" value="P:adenine salvage"/>
    <property type="evidence" value="ECO:0007669"/>
    <property type="project" value="InterPro"/>
</dbReference>
<dbReference type="Pfam" id="PF00156">
    <property type="entry name" value="Pribosyltran"/>
    <property type="match status" value="1"/>
</dbReference>
<dbReference type="OrthoDB" id="9803963at2"/>
<evidence type="ECO:0000313" key="13">
    <source>
        <dbReference type="EMBL" id="EWC58059.1"/>
    </source>
</evidence>
<evidence type="ECO:0000256" key="3">
    <source>
        <dbReference type="ARBA" id="ARBA00004496"/>
    </source>
</evidence>
<dbReference type="HAMAP" id="MF_00004">
    <property type="entry name" value="Aden_phosphoribosyltr"/>
    <property type="match status" value="1"/>
</dbReference>
<comment type="subcellular location">
    <subcellularLocation>
        <location evidence="3 11">Cytoplasm</location>
    </subcellularLocation>
</comment>
<comment type="subunit">
    <text evidence="11">Homodimer.</text>
</comment>
<proteinExistence type="inferred from homology"/>
<dbReference type="InterPro" id="IPR050054">
    <property type="entry name" value="UPRTase/APRTase"/>
</dbReference>
<organism evidence="13 14">
    <name type="scientific">Actinokineospora spheciospongiae</name>
    <dbReference type="NCBI Taxonomy" id="909613"/>
    <lineage>
        <taxon>Bacteria</taxon>
        <taxon>Bacillati</taxon>
        <taxon>Actinomycetota</taxon>
        <taxon>Actinomycetes</taxon>
        <taxon>Pseudonocardiales</taxon>
        <taxon>Pseudonocardiaceae</taxon>
        <taxon>Actinokineospora</taxon>
    </lineage>
</organism>